<reference evidence="1 2" key="1">
    <citation type="journal article" date="1992" name="Int. J. Syst. Bacteriol.">
        <title>Sphingobacterium antarcticus sp. nov. a Psychrotrophic Bacterium from the Soils of Schirmacher Oasis, Antarctica.</title>
        <authorList>
            <person name="Shivaji S."/>
            <person name="Ray M.K."/>
            <person name="Rao N.S."/>
            <person name="Saiserr L."/>
            <person name="Jagannadham M.V."/>
            <person name="Kumar G.S."/>
            <person name="Reddy G."/>
            <person name="Bhargava P.M."/>
        </authorList>
    </citation>
    <scope>NUCLEOTIDE SEQUENCE [LARGE SCALE GENOMIC DNA]</scope>
    <source>
        <strain evidence="1 2">4BY</strain>
    </source>
</reference>
<evidence type="ECO:0000313" key="1">
    <source>
        <dbReference type="EMBL" id="KEQ27997.1"/>
    </source>
</evidence>
<comment type="caution">
    <text evidence="1">The sequence shown here is derived from an EMBL/GenBank/DDBJ whole genome shotgun (WGS) entry which is preliminary data.</text>
</comment>
<keyword evidence="2" id="KW-1185">Reference proteome</keyword>
<name>A0A081PBC4_9SPHI</name>
<accession>A0A081PBC4</accession>
<sequence length="208" mass="23565">MNMERRELFTRIFGSQPAKVPVTKEPDPVLATPDYLNKEEVEVYDNTWYDIPESEIFTASTVSSFGLEYRMEVVPERIQESALFTMYFKPSGEKAAEPISFGMNENYSLFINEETDSRQTDADSLFGAVQLVLTVSPQAEGRAYVSIKLIDHYGLTLATLKSLKFMLSDWDGEFSSGPGLSLKHPVAPGWKIRMLQIKGYQNKQNNLI</sequence>
<evidence type="ECO:0000313" key="2">
    <source>
        <dbReference type="Proteomes" id="UP000028007"/>
    </source>
</evidence>
<proteinExistence type="predicted"/>
<organism evidence="1 2">
    <name type="scientific">Pedobacter antarcticus 4BY</name>
    <dbReference type="NCBI Taxonomy" id="1358423"/>
    <lineage>
        <taxon>Bacteria</taxon>
        <taxon>Pseudomonadati</taxon>
        <taxon>Bacteroidota</taxon>
        <taxon>Sphingobacteriia</taxon>
        <taxon>Sphingobacteriales</taxon>
        <taxon>Sphingobacteriaceae</taxon>
        <taxon>Pedobacter</taxon>
    </lineage>
</organism>
<dbReference type="AlphaFoldDB" id="A0A081PBC4"/>
<gene>
    <name evidence="1" type="ORF">N180_14975</name>
</gene>
<protein>
    <submittedName>
        <fullName evidence="1">Uncharacterized protein</fullName>
    </submittedName>
</protein>
<dbReference type="Proteomes" id="UP000028007">
    <property type="component" value="Unassembled WGS sequence"/>
</dbReference>
<dbReference type="EMBL" id="JNFF01000122">
    <property type="protein sequence ID" value="KEQ27997.1"/>
    <property type="molecule type" value="Genomic_DNA"/>
</dbReference>